<evidence type="ECO:0000313" key="27">
    <source>
        <dbReference type="EMBL" id="MID46961.1"/>
    </source>
</evidence>
<dbReference type="EMBL" id="DAAMJL010000001">
    <property type="protein sequence ID" value="HAC6913756.1"/>
    <property type="molecule type" value="Genomic_DNA"/>
</dbReference>
<dbReference type="EMBL" id="AALLSV010000010">
    <property type="protein sequence ID" value="EDA9402572.1"/>
    <property type="molecule type" value="Genomic_DNA"/>
</dbReference>
<reference evidence="18" key="4">
    <citation type="submission" date="2018-07" db="EMBL/GenBank/DDBJ databases">
        <authorList>
            <consortium name="NCBI Pathogen Detection Project"/>
        </authorList>
    </citation>
    <scope>NUCLEOTIDE SEQUENCE</scope>
    <source>
        <strain evidence="23">10-0026</strain>
        <strain evidence="20">10-2663</strain>
        <strain evidence="21">10-2762</strain>
        <strain evidence="19">11-2318</strain>
        <strain evidence="22">12-7261</strain>
        <strain evidence="26">13-0112</strain>
        <strain evidence="25">13-2733</strain>
        <strain evidence="24">13-2740</strain>
        <strain evidence="18">14-0315</strain>
    </source>
</reference>
<evidence type="ECO:0000313" key="5">
    <source>
        <dbReference type="EMBL" id="EBW4102666.1"/>
    </source>
</evidence>
<protein>
    <recommendedName>
        <fullName evidence="28">Lipoprotein</fullName>
    </recommendedName>
</protein>
<dbReference type="AlphaFoldDB" id="A0A3V2FUA8"/>
<evidence type="ECO:0000313" key="13">
    <source>
        <dbReference type="EMBL" id="EDA0176576.1"/>
    </source>
</evidence>
<dbReference type="EMBL" id="AAHGTQ010000002">
    <property type="protein sequence ID" value="EBV9199568.1"/>
    <property type="molecule type" value="Genomic_DNA"/>
</dbReference>
<evidence type="ECO:0000313" key="26">
    <source>
        <dbReference type="EMBL" id="HAF0865268.1"/>
    </source>
</evidence>
<proteinExistence type="predicted"/>
<organism evidence="27">
    <name type="scientific">Salmonella enterica subsp. enterica serovar Braenderup</name>
    <dbReference type="NCBI Taxonomy" id="149391"/>
    <lineage>
        <taxon>Bacteria</taxon>
        <taxon>Pseudomonadati</taxon>
        <taxon>Pseudomonadota</taxon>
        <taxon>Gammaproteobacteria</taxon>
        <taxon>Enterobacterales</taxon>
        <taxon>Enterobacteriaceae</taxon>
        <taxon>Salmonella</taxon>
    </lineage>
</organism>
<dbReference type="EMBL" id="AAHIXO010000001">
    <property type="protein sequence ID" value="EBW6730391.1"/>
    <property type="molecule type" value="Genomic_DNA"/>
</dbReference>
<evidence type="ECO:0000313" key="6">
    <source>
        <dbReference type="EMBL" id="EBW6730391.1"/>
    </source>
</evidence>
<reference evidence="16" key="5">
    <citation type="submission" date="2019-10" db="EMBL/GenBank/DDBJ databases">
        <authorList>
            <consortium name="Veterinary Laboratory Investigation and Response Network"/>
        </authorList>
    </citation>
    <scope>NUCLEOTIDE SEQUENCE</scope>
    <source>
        <strain evidence="16">SAL-19-VL-WA-IL-0012</strain>
    </source>
</reference>
<evidence type="ECO:0000313" key="7">
    <source>
        <dbReference type="EMBL" id="EBX3354064.1"/>
    </source>
</evidence>
<dbReference type="EMBL" id="AAMGJL010000001">
    <property type="protein sequence ID" value="EDH0976725.1"/>
    <property type="molecule type" value="Genomic_DNA"/>
</dbReference>
<dbReference type="EMBL" id="AALIQJ010000030">
    <property type="protein sequence ID" value="EDA0176576.1"/>
    <property type="molecule type" value="Genomic_DNA"/>
</dbReference>
<evidence type="ECO:0008006" key="28">
    <source>
        <dbReference type="Google" id="ProtNLM"/>
    </source>
</evidence>
<dbReference type="EMBL" id="AAHKXZ010000002">
    <property type="protein sequence ID" value="EBX3354064.1"/>
    <property type="molecule type" value="Genomic_DNA"/>
</dbReference>
<dbReference type="EMBL" id="AAHFAS010000035">
    <property type="protein sequence ID" value="EBV3762986.1"/>
    <property type="molecule type" value="Genomic_DNA"/>
</dbReference>
<evidence type="ECO:0000313" key="4">
    <source>
        <dbReference type="EMBL" id="EBV9199568.1"/>
    </source>
</evidence>
<dbReference type="EMBL" id="DAARUC010000059">
    <property type="protein sequence ID" value="HAE3942463.1"/>
    <property type="molecule type" value="Genomic_DNA"/>
</dbReference>
<comment type="caution">
    <text evidence="27">The sequence shown here is derived from an EMBL/GenBank/DDBJ whole genome shotgun (WGS) entry which is preliminary data.</text>
</comment>
<dbReference type="EMBL" id="DAARUZ010000072">
    <property type="protein sequence ID" value="HAE4051460.1"/>
    <property type="molecule type" value="Genomic_DNA"/>
</dbReference>
<dbReference type="RefSeq" id="WP_023237480.1">
    <property type="nucleotide sequence ID" value="NZ_CP022490.1"/>
</dbReference>
<evidence type="ECO:0000313" key="25">
    <source>
        <dbReference type="EMBL" id="HAE9562568.1"/>
    </source>
</evidence>
<dbReference type="EMBL" id="AAHWIJ010000010">
    <property type="protein sequence ID" value="ECB0524595.1"/>
    <property type="molecule type" value="Genomic_DNA"/>
</dbReference>
<evidence type="ECO:0000313" key="15">
    <source>
        <dbReference type="EMBL" id="EDA9435755.1"/>
    </source>
</evidence>
<dbReference type="EMBL" id="AAKLND010000056">
    <property type="protein sequence ID" value="ECT0413017.1"/>
    <property type="molecule type" value="Genomic_DNA"/>
</dbReference>
<dbReference type="EMBL" id="AAHCWL010000011">
    <property type="protein sequence ID" value="EBU6915668.1"/>
    <property type="molecule type" value="Genomic_DNA"/>
</dbReference>
<dbReference type="EMBL" id="AAKPQX010000013">
    <property type="protein sequence ID" value="ECU3484897.1"/>
    <property type="molecule type" value="Genomic_DNA"/>
</dbReference>
<dbReference type="EMBL" id="AAHOXC010000009">
    <property type="protein sequence ID" value="EBY7385461.1"/>
    <property type="molecule type" value="Genomic_DNA"/>
</dbReference>
<evidence type="ECO:0000313" key="20">
    <source>
        <dbReference type="EMBL" id="HAE3942463.1"/>
    </source>
</evidence>
<evidence type="ECO:0000313" key="21">
    <source>
        <dbReference type="EMBL" id="HAE4051460.1"/>
    </source>
</evidence>
<evidence type="ECO:0000313" key="8">
    <source>
        <dbReference type="EMBL" id="EBY7385461.1"/>
    </source>
</evidence>
<evidence type="ECO:0000313" key="14">
    <source>
        <dbReference type="EMBL" id="EDA9402572.1"/>
    </source>
</evidence>
<name>A0A3V2FUA8_SALET</name>
<dbReference type="EMBL" id="RSGD01000016">
    <property type="protein sequence ID" value="MID46961.1"/>
    <property type="molecule type" value="Genomic_DNA"/>
</dbReference>
<dbReference type="EMBL" id="DAASLG010000002">
    <property type="protein sequence ID" value="HAE5999395.1"/>
    <property type="molecule type" value="Genomic_DNA"/>
</dbReference>
<evidence type="ECO:0000313" key="24">
    <source>
        <dbReference type="EMBL" id="HAE6744563.1"/>
    </source>
</evidence>
<evidence type="ECO:0000313" key="23">
    <source>
        <dbReference type="EMBL" id="HAE6034475.1"/>
    </source>
</evidence>
<feature type="chain" id="PRO_5036346238" description="Lipoprotein" evidence="1">
    <location>
        <begin position="26"/>
        <end position="138"/>
    </location>
</feature>
<dbReference type="EMBL" id="DAATPN010000008">
    <property type="protein sequence ID" value="HAE9562568.1"/>
    <property type="molecule type" value="Genomic_DNA"/>
</dbReference>
<dbReference type="EMBL" id="AAHIGD010000001">
    <property type="protein sequence ID" value="EBW4102666.1"/>
    <property type="molecule type" value="Genomic_DNA"/>
</dbReference>
<evidence type="ECO:0000313" key="18">
    <source>
        <dbReference type="EMBL" id="HAC6913756.1"/>
    </source>
</evidence>
<dbReference type="EMBL" id="AAHPAD010000001">
    <property type="protein sequence ID" value="EBY7624993.1"/>
    <property type="molecule type" value="Genomic_DNA"/>
</dbReference>
<accession>A0A3V2FUA8</accession>
<reference evidence="27" key="3">
    <citation type="submission" date="2018-06" db="EMBL/GenBank/DDBJ databases">
        <authorList>
            <consortium name="GenomeTrakr network: Whole genome sequencing for foodborne pathogen traceback"/>
        </authorList>
    </citation>
    <scope>NUCLEOTIDE SEQUENCE [LARGE SCALE GENOMIC DNA]</scope>
    <source>
        <strain evidence="27">FDA00007829</strain>
        <strain evidence="11">FSIS11810940</strain>
        <strain evidence="12">FSIS11812815</strain>
        <strain evidence="4">NY-N20005</strain>
    </source>
</reference>
<dbReference type="EMBL" id="DAASRW010000001">
    <property type="protein sequence ID" value="HAE6744563.1"/>
    <property type="molecule type" value="Genomic_DNA"/>
</dbReference>
<sequence>MINLKNILVGLIAFLSLLLSGCAQFNRPSDIKIQNGDYGLAPTDEDKAEIKDFIRSNLIDPNSAIFKIDTPKKYWLTDYKGVTHFGYFIGVLVNAKNSFGGYTGWQPEGIFYKNGSMTDVTGIEMCDNWACQAHGYVQ</sequence>
<evidence type="ECO:0000313" key="9">
    <source>
        <dbReference type="EMBL" id="EBY7624993.1"/>
    </source>
</evidence>
<dbReference type="EMBL" id="DAASLQ010000140">
    <property type="protein sequence ID" value="HAE6034475.1"/>
    <property type="molecule type" value="Genomic_DNA"/>
</dbReference>
<evidence type="ECO:0000313" key="3">
    <source>
        <dbReference type="EMBL" id="EBV3762986.1"/>
    </source>
</evidence>
<reference evidence="3" key="2">
    <citation type="submission" date="2018-06" db="EMBL/GenBank/DDBJ databases">
        <authorList>
            <person name="Ashton P.M."/>
            <person name="Dallman T."/>
            <person name="Nair S."/>
            <person name="De Pinna E."/>
            <person name="Peters T."/>
            <person name="Grant K."/>
        </authorList>
    </citation>
    <scope>NUCLEOTIDE SEQUENCE</scope>
    <source>
        <strain evidence="3">105336</strain>
        <strain evidence="7">205626</strain>
        <strain evidence="15">223495</strain>
        <strain evidence="14">236276</strain>
        <strain evidence="6">271067</strain>
        <strain evidence="5">300664</strain>
        <strain evidence="9">329132</strain>
        <strain evidence="17">358409</strain>
        <strain evidence="8">394884</strain>
        <strain evidence="2">443566</strain>
        <strain evidence="10">555488</strain>
        <strain evidence="13">810119</strain>
    </source>
</reference>
<dbReference type="Proteomes" id="UP000885308">
    <property type="component" value="Unassembled WGS sequence"/>
</dbReference>
<reference evidence="18" key="1">
    <citation type="journal article" date="2018" name="Genome Biol.">
        <title>SKESA: strategic k-mer extension for scrupulous assemblies.</title>
        <authorList>
            <person name="Souvorov A."/>
            <person name="Agarwala R."/>
            <person name="Lipman D.J."/>
        </authorList>
    </citation>
    <scope>NUCLEOTIDE SEQUENCE</scope>
    <source>
        <strain evidence="23">10-0026</strain>
        <strain evidence="20">10-2663</strain>
        <strain evidence="21">10-2762</strain>
        <strain evidence="19">11-2318</strain>
        <strain evidence="22">12-7261</strain>
        <strain evidence="26">13-0112</strain>
        <strain evidence="25">13-2733</strain>
        <strain evidence="24">13-2740</strain>
        <strain evidence="18">14-0315</strain>
    </source>
</reference>
<gene>
    <name evidence="14" type="ORF">A4W49_13755</name>
    <name evidence="15" type="ORF">A4W57_02880</name>
    <name evidence="27" type="ORF">AIK92_18755</name>
    <name evidence="4" type="ORF">ASH82_02815</name>
    <name evidence="17" type="ORF">CB395_22655</name>
    <name evidence="8" type="ORF">D6J51_13150</name>
    <name evidence="9" type="ORF">D6K67_00720</name>
    <name evidence="2" type="ORF">DKU10_13280</name>
    <name evidence="3" type="ORF">DOJ23_15785</name>
    <name evidence="6" type="ORF">DP829_00720</name>
    <name evidence="5" type="ORF">DPJ44_00720</name>
    <name evidence="7" type="ORF">DPS10_04125</name>
    <name evidence="11" type="ORF">DQQ63_23960</name>
    <name evidence="12" type="ORF">DY868_19800</name>
    <name evidence="10" type="ORF">EUX26_15735</name>
    <name evidence="13" type="ORF">F9G64_17235</name>
    <name evidence="18" type="ORF">G0D76_00725</name>
    <name evidence="19" type="ORF">G3408_000140</name>
    <name evidence="20" type="ORF">G4B28_004539</name>
    <name evidence="21" type="ORF">G4B35_004690</name>
    <name evidence="22" type="ORF">G4I58_000951</name>
    <name evidence="23" type="ORF">G4I61_004728</name>
    <name evidence="24" type="ORF">G4L02_000206</name>
    <name evidence="25" type="ORF">G4Y23_003342</name>
    <name evidence="26" type="ORF">G9C15_004560</name>
    <name evidence="16" type="ORF">GCZ77_00690</name>
</gene>
<keyword evidence="1" id="KW-0732">Signal</keyword>
<evidence type="ECO:0000313" key="17">
    <source>
        <dbReference type="EMBL" id="EDH6431597.1"/>
    </source>
</evidence>
<evidence type="ECO:0000313" key="11">
    <source>
        <dbReference type="EMBL" id="ECT0413017.1"/>
    </source>
</evidence>
<accession>A0A6C8XP21</accession>
<evidence type="ECO:0000313" key="22">
    <source>
        <dbReference type="EMBL" id="HAE5999395.1"/>
    </source>
</evidence>
<evidence type="ECO:0000313" key="19">
    <source>
        <dbReference type="EMBL" id="HAE2911100.1"/>
    </source>
</evidence>
<evidence type="ECO:0000256" key="1">
    <source>
        <dbReference type="SAM" id="SignalP"/>
    </source>
</evidence>
<dbReference type="PROSITE" id="PS51257">
    <property type="entry name" value="PROKAR_LIPOPROTEIN"/>
    <property type="match status" value="1"/>
</dbReference>
<evidence type="ECO:0000313" key="12">
    <source>
        <dbReference type="EMBL" id="ECU3484897.1"/>
    </source>
</evidence>
<evidence type="ECO:0000313" key="16">
    <source>
        <dbReference type="EMBL" id="EDH0976725.1"/>
    </source>
</evidence>
<dbReference type="EMBL" id="AALLTD010000002">
    <property type="protein sequence ID" value="EDA9435755.1"/>
    <property type="molecule type" value="Genomic_DNA"/>
</dbReference>
<evidence type="ECO:0000313" key="10">
    <source>
        <dbReference type="EMBL" id="ECB0524595.1"/>
    </source>
</evidence>
<feature type="signal peptide" evidence="1">
    <location>
        <begin position="1"/>
        <end position="25"/>
    </location>
</feature>
<dbReference type="EMBL" id="DAARLP010000001">
    <property type="protein sequence ID" value="HAE2911100.1"/>
    <property type="molecule type" value="Genomic_DNA"/>
</dbReference>
<dbReference type="EMBL" id="AAMIHV010000042">
    <property type="protein sequence ID" value="EDH6431597.1"/>
    <property type="molecule type" value="Genomic_DNA"/>
</dbReference>
<dbReference type="EMBL" id="DAAUAM010000095">
    <property type="protein sequence ID" value="HAF0865268.1"/>
    <property type="molecule type" value="Genomic_DNA"/>
</dbReference>
<evidence type="ECO:0000313" key="2">
    <source>
        <dbReference type="EMBL" id="EBU6915668.1"/>
    </source>
</evidence>